<dbReference type="EMBL" id="CAJVPT010031842">
    <property type="protein sequence ID" value="CAG8699440.1"/>
    <property type="molecule type" value="Genomic_DNA"/>
</dbReference>
<keyword evidence="2" id="KW-1185">Reference proteome</keyword>
<organism evidence="1 2">
    <name type="scientific">Acaulospora colombiana</name>
    <dbReference type="NCBI Taxonomy" id="27376"/>
    <lineage>
        <taxon>Eukaryota</taxon>
        <taxon>Fungi</taxon>
        <taxon>Fungi incertae sedis</taxon>
        <taxon>Mucoromycota</taxon>
        <taxon>Glomeromycotina</taxon>
        <taxon>Glomeromycetes</taxon>
        <taxon>Diversisporales</taxon>
        <taxon>Acaulosporaceae</taxon>
        <taxon>Acaulospora</taxon>
    </lineage>
</organism>
<proteinExistence type="predicted"/>
<protein>
    <submittedName>
        <fullName evidence="1">2620_t:CDS:1</fullName>
    </submittedName>
</protein>
<gene>
    <name evidence="1" type="ORF">ACOLOM_LOCUS10178</name>
</gene>
<evidence type="ECO:0000313" key="2">
    <source>
        <dbReference type="Proteomes" id="UP000789525"/>
    </source>
</evidence>
<dbReference type="Proteomes" id="UP000789525">
    <property type="component" value="Unassembled WGS sequence"/>
</dbReference>
<accession>A0ACA9P9Y6</accession>
<name>A0ACA9P9Y6_9GLOM</name>
<feature type="non-terminal residue" evidence="1">
    <location>
        <position position="1"/>
    </location>
</feature>
<sequence>RSSKNAMAIRKQSAKRAFDNEEYEDDDDYDDECTETEVESEEEFSPTRKRKRKVNQRVRTPIRPSKHAEVTTPSTVRVKSISRITPLALRLQPTDEPQSCYDRARSMLRLEEVPEFLPCREKEYKLIHDKIKSAIEQFSGHRICKQLTFRIVISGQPGTGKTATVRQVVRNLQKKVEKKELVSFKFIEINGMELRPPEKAYTAVWERLTGDLVSIKDAESLLSKIFSTPSKRSPIILMIDEFDSLVNKQNKVIYNFLNWTTLLNSHLIVVALTNRIDLPVTMLSVSSDSRMGLDRFTFAPYTHAELTTIIRSRLEGINLFTNEAVEFAARK</sequence>
<feature type="non-terminal residue" evidence="1">
    <location>
        <position position="331"/>
    </location>
</feature>
<evidence type="ECO:0000313" key="1">
    <source>
        <dbReference type="EMBL" id="CAG8699440.1"/>
    </source>
</evidence>
<reference evidence="1" key="1">
    <citation type="submission" date="2021-06" db="EMBL/GenBank/DDBJ databases">
        <authorList>
            <person name="Kallberg Y."/>
            <person name="Tangrot J."/>
            <person name="Rosling A."/>
        </authorList>
    </citation>
    <scope>NUCLEOTIDE SEQUENCE</scope>
    <source>
        <strain evidence="1">CL356</strain>
    </source>
</reference>
<comment type="caution">
    <text evidence="1">The sequence shown here is derived from an EMBL/GenBank/DDBJ whole genome shotgun (WGS) entry which is preliminary data.</text>
</comment>